<evidence type="ECO:0000256" key="3">
    <source>
        <dbReference type="ARBA" id="ARBA00004286"/>
    </source>
</evidence>
<evidence type="ECO:0000256" key="4">
    <source>
        <dbReference type="ARBA" id="ARBA00009439"/>
    </source>
</evidence>
<dbReference type="PANTHER" id="PTHR18867:SF12">
    <property type="entry name" value="DNA REPAIR PROTEIN RAD50"/>
    <property type="match status" value="1"/>
</dbReference>
<keyword evidence="6" id="KW-0479">Metal-binding</keyword>
<evidence type="ECO:0000313" key="13">
    <source>
        <dbReference type="EMBL" id="TKR57799.1"/>
    </source>
</evidence>
<dbReference type="EMBL" id="AZBU02000014">
    <property type="protein sequence ID" value="TKR57799.1"/>
    <property type="molecule type" value="Genomic_DNA"/>
</dbReference>
<accession>A0A4U5LPG7</accession>
<dbReference type="Proteomes" id="UP000298663">
    <property type="component" value="Unassembled WGS sequence"/>
</dbReference>
<comment type="similarity">
    <text evidence="4">Belongs to the SMC family. RAD50 subfamily.</text>
</comment>
<dbReference type="GO" id="GO:0046872">
    <property type="term" value="F:metal ion binding"/>
    <property type="evidence" value="ECO:0007669"/>
    <property type="project" value="UniProtKB-KW"/>
</dbReference>
<comment type="subcellular location">
    <subcellularLocation>
        <location evidence="3">Chromosome</location>
    </subcellularLocation>
    <subcellularLocation>
        <location evidence="2">Nucleus</location>
    </subcellularLocation>
</comment>
<dbReference type="Pfam" id="PF13476">
    <property type="entry name" value="AAA_23"/>
    <property type="match status" value="1"/>
</dbReference>
<dbReference type="GO" id="GO:0006302">
    <property type="term" value="P:double-strand break repair"/>
    <property type="evidence" value="ECO:0007669"/>
    <property type="project" value="InterPro"/>
</dbReference>
<proteinExistence type="inferred from homology"/>
<evidence type="ECO:0000313" key="14">
    <source>
        <dbReference type="Proteomes" id="UP000298663"/>
    </source>
</evidence>
<reference evidence="13 14" key="1">
    <citation type="journal article" date="2015" name="Genome Biol.">
        <title>Comparative genomics of Steinernema reveals deeply conserved gene regulatory networks.</title>
        <authorList>
            <person name="Dillman A.R."/>
            <person name="Macchietto M."/>
            <person name="Porter C.F."/>
            <person name="Rogers A."/>
            <person name="Williams B."/>
            <person name="Antoshechkin I."/>
            <person name="Lee M.M."/>
            <person name="Goodwin Z."/>
            <person name="Lu X."/>
            <person name="Lewis E.E."/>
            <person name="Goodrich-Blair H."/>
            <person name="Stock S.P."/>
            <person name="Adams B.J."/>
            <person name="Sternberg P.W."/>
            <person name="Mortazavi A."/>
        </authorList>
    </citation>
    <scope>NUCLEOTIDE SEQUENCE [LARGE SCALE GENOMIC DNA]</scope>
    <source>
        <strain evidence="13 14">ALL</strain>
    </source>
</reference>
<dbReference type="SUPFAM" id="SSF52540">
    <property type="entry name" value="P-loop containing nucleoside triphosphate hydrolases"/>
    <property type="match status" value="1"/>
</dbReference>
<keyword evidence="8" id="KW-0539">Nucleus</keyword>
<dbReference type="GO" id="GO:0000722">
    <property type="term" value="P:telomere maintenance via recombination"/>
    <property type="evidence" value="ECO:0007669"/>
    <property type="project" value="TreeGrafter"/>
</dbReference>
<keyword evidence="14" id="KW-1185">Reference proteome</keyword>
<reference evidence="13 14" key="2">
    <citation type="journal article" date="2019" name="G3 (Bethesda)">
        <title>Hybrid Assembly of the Genome of the Entomopathogenic Nematode Steinernema carpocapsae Identifies the X-Chromosome.</title>
        <authorList>
            <person name="Serra L."/>
            <person name="Macchietto M."/>
            <person name="Macias-Munoz A."/>
            <person name="McGill C.J."/>
            <person name="Rodriguez I.M."/>
            <person name="Rodriguez B."/>
            <person name="Murad R."/>
            <person name="Mortazavi A."/>
        </authorList>
    </citation>
    <scope>NUCLEOTIDE SEQUENCE [LARGE SCALE GENOMIC DNA]</scope>
    <source>
        <strain evidence="13 14">ALL</strain>
    </source>
</reference>
<name>A0A4U5LPG7_STECR</name>
<evidence type="ECO:0000256" key="10">
    <source>
        <dbReference type="SAM" id="Coils"/>
    </source>
</evidence>
<evidence type="ECO:0000256" key="2">
    <source>
        <dbReference type="ARBA" id="ARBA00004123"/>
    </source>
</evidence>
<sequence>MAELVSLKMTGIRSIGDEPHVIKFLKPLTIIQGLNGTGKTTTIEALNYITTGSLPAGGMKAFIHSNLISNKKRVDGSVMLVFKDSKGVEITATKRMYATTTTRSKKGDAITRSDEFTLSFKDALGEDHQVSSKVMDFNKEMINRLGVPKAILDFVLFCHQEESNWPLSEPKALKMRFDAIFEVTKYTKALTNIKKMIREYEGKIKLADGTLPYLHEARAERIRIQQEAETCNERVEVLKQKMKDSKAQQEQAKSELATMQKQFEKADGMTRSEDMLKQRVELLQRQLRSIDVEDYPGSVEELKKEIEEICNATDFEQIAQEKQELKAKLSRLENDIRQVDREAAGNAAALKQTQGELKRTQEKLEQFNQKIQSAVDEPAQIKQKIDECREVLSKTRRHLGQIDGCGFLYDEYESAVVEKKACPLCERSYWTEDDIQALIAKIRSRRSGLPEEKQRLLSEVQKQEHQLHGLNQVVPIVDIAKKIETVDIPQLENRLASLKLKAGDSDTRKAEKEEQLAAVKNRQGVINRITDHRQQADQLRKLELKEEIAEVQMELDASRWDGESVAHLKTKMQNLNTTQQRASADYHKSSGELEATKKKSQDLSARLETKFKKVEKEFREKLIEKCVHVQTVQDLKNYFKVVDESIIAYHQTKMEQINNILEDLWRRVYKGSDIQSIKIKSSPVDLTEDKRKSYDYCVMMTVDSVEVEMRDRCSAGQKVLASILIRIALADVFAGRCSILALDEPTTNLDVDKVEAMGEMLVDLIKLRTGDRQKEAAGFQLIVITHDLRLVENLYRDCKPEFVYGLTKDAYGVSKMRQHKHFDHDL</sequence>
<evidence type="ECO:0000256" key="5">
    <source>
        <dbReference type="ARBA" id="ARBA00022454"/>
    </source>
</evidence>
<dbReference type="InterPro" id="IPR027417">
    <property type="entry name" value="P-loop_NTPase"/>
</dbReference>
<dbReference type="PANTHER" id="PTHR18867">
    <property type="entry name" value="RAD50"/>
    <property type="match status" value="1"/>
</dbReference>
<feature type="compositionally biased region" description="Basic and acidic residues" evidence="11">
    <location>
        <begin position="584"/>
        <end position="597"/>
    </location>
</feature>
<evidence type="ECO:0000256" key="6">
    <source>
        <dbReference type="ARBA" id="ARBA00022723"/>
    </source>
</evidence>
<comment type="cofactor">
    <cofactor evidence="1">
        <name>Zn(2+)</name>
        <dbReference type="ChEBI" id="CHEBI:29105"/>
    </cofactor>
</comment>
<organism evidence="13 14">
    <name type="scientific">Steinernema carpocapsae</name>
    <name type="common">Entomopathogenic nematode</name>
    <dbReference type="NCBI Taxonomy" id="34508"/>
    <lineage>
        <taxon>Eukaryota</taxon>
        <taxon>Metazoa</taxon>
        <taxon>Ecdysozoa</taxon>
        <taxon>Nematoda</taxon>
        <taxon>Chromadorea</taxon>
        <taxon>Rhabditida</taxon>
        <taxon>Tylenchina</taxon>
        <taxon>Panagrolaimomorpha</taxon>
        <taxon>Strongyloidoidea</taxon>
        <taxon>Steinernematidae</taxon>
        <taxon>Steinernema</taxon>
    </lineage>
</organism>
<keyword evidence="7" id="KW-0862">Zinc</keyword>
<feature type="domain" description="Rad50/SbcC-type AAA" evidence="12">
    <location>
        <begin position="6"/>
        <end position="259"/>
    </location>
</feature>
<dbReference type="InterPro" id="IPR038729">
    <property type="entry name" value="Rad50/SbcC_AAA"/>
</dbReference>
<dbReference type="GO" id="GO:0003691">
    <property type="term" value="F:double-stranded telomeric DNA binding"/>
    <property type="evidence" value="ECO:0007669"/>
    <property type="project" value="TreeGrafter"/>
</dbReference>
<dbReference type="STRING" id="34508.A0A4U5LPG7"/>
<dbReference type="GO" id="GO:0070192">
    <property type="term" value="P:chromosome organization involved in meiotic cell cycle"/>
    <property type="evidence" value="ECO:0007669"/>
    <property type="project" value="TreeGrafter"/>
</dbReference>
<evidence type="ECO:0000256" key="1">
    <source>
        <dbReference type="ARBA" id="ARBA00001947"/>
    </source>
</evidence>
<evidence type="ECO:0000256" key="11">
    <source>
        <dbReference type="SAM" id="MobiDB-lite"/>
    </source>
</evidence>
<evidence type="ECO:0000256" key="9">
    <source>
        <dbReference type="ARBA" id="ARBA00049360"/>
    </source>
</evidence>
<feature type="region of interest" description="Disordered" evidence="11">
    <location>
        <begin position="578"/>
        <end position="597"/>
    </location>
</feature>
<dbReference type="GO" id="GO:0007004">
    <property type="term" value="P:telomere maintenance via telomerase"/>
    <property type="evidence" value="ECO:0007669"/>
    <property type="project" value="TreeGrafter"/>
</dbReference>
<dbReference type="GO" id="GO:0043047">
    <property type="term" value="F:single-stranded telomeric DNA binding"/>
    <property type="evidence" value="ECO:0007669"/>
    <property type="project" value="TreeGrafter"/>
</dbReference>
<evidence type="ECO:0000259" key="12">
    <source>
        <dbReference type="Pfam" id="PF13476"/>
    </source>
</evidence>
<evidence type="ECO:0000256" key="8">
    <source>
        <dbReference type="ARBA" id="ARBA00023242"/>
    </source>
</evidence>
<protein>
    <recommendedName>
        <fullName evidence="12">Rad50/SbcC-type AAA domain-containing protein</fullName>
    </recommendedName>
</protein>
<comment type="caution">
    <text evidence="13">The sequence shown here is derived from an EMBL/GenBank/DDBJ whole genome shotgun (WGS) entry which is preliminary data.</text>
</comment>
<dbReference type="AlphaFoldDB" id="A0A4U5LPG7"/>
<dbReference type="Gene3D" id="3.40.50.300">
    <property type="entry name" value="P-loop containing nucleotide triphosphate hydrolases"/>
    <property type="match status" value="2"/>
</dbReference>
<gene>
    <name evidence="13" type="ORF">L596_030451</name>
</gene>
<dbReference type="OrthoDB" id="18797at2759"/>
<keyword evidence="10" id="KW-0175">Coiled coil</keyword>
<dbReference type="GO" id="GO:0000794">
    <property type="term" value="C:condensed nuclear chromosome"/>
    <property type="evidence" value="ECO:0007669"/>
    <property type="project" value="TreeGrafter"/>
</dbReference>
<dbReference type="GO" id="GO:0016887">
    <property type="term" value="F:ATP hydrolysis activity"/>
    <property type="evidence" value="ECO:0007669"/>
    <property type="project" value="InterPro"/>
</dbReference>
<dbReference type="GO" id="GO:0051880">
    <property type="term" value="F:G-quadruplex DNA binding"/>
    <property type="evidence" value="ECO:0007669"/>
    <property type="project" value="TreeGrafter"/>
</dbReference>
<feature type="coiled-coil region" evidence="10">
    <location>
        <begin position="214"/>
        <end position="377"/>
    </location>
</feature>
<comment type="catalytic activity">
    <reaction evidence="9">
        <text>ATP + H2O = ADP + phosphate + H(+)</text>
        <dbReference type="Rhea" id="RHEA:13065"/>
        <dbReference type="ChEBI" id="CHEBI:15377"/>
        <dbReference type="ChEBI" id="CHEBI:15378"/>
        <dbReference type="ChEBI" id="CHEBI:30616"/>
        <dbReference type="ChEBI" id="CHEBI:43474"/>
        <dbReference type="ChEBI" id="CHEBI:456216"/>
    </reaction>
</comment>
<evidence type="ECO:0000256" key="7">
    <source>
        <dbReference type="ARBA" id="ARBA00022833"/>
    </source>
</evidence>
<dbReference type="GO" id="GO:0030870">
    <property type="term" value="C:Mre11 complex"/>
    <property type="evidence" value="ECO:0007669"/>
    <property type="project" value="TreeGrafter"/>
</dbReference>
<keyword evidence="5" id="KW-0158">Chromosome</keyword>